<keyword evidence="4" id="KW-0479">Metal-binding</keyword>
<evidence type="ECO:0000256" key="7">
    <source>
        <dbReference type="ARBA" id="ARBA00033765"/>
    </source>
</evidence>
<dbReference type="EMBL" id="QNBE01000162">
    <property type="protein sequence ID" value="RKX68440.1"/>
    <property type="molecule type" value="Genomic_DNA"/>
</dbReference>
<dbReference type="PANTHER" id="PTHR43020:SF2">
    <property type="entry name" value="MITOCHONDRIAL TRNA METHYLTHIOTRANSFERASE CDK5RAP1"/>
    <property type="match status" value="1"/>
</dbReference>
<evidence type="ECO:0000256" key="4">
    <source>
        <dbReference type="ARBA" id="ARBA00022723"/>
    </source>
</evidence>
<dbReference type="EC" id="2.8.4.3" evidence="7"/>
<evidence type="ECO:0000256" key="5">
    <source>
        <dbReference type="ARBA" id="ARBA00023004"/>
    </source>
</evidence>
<evidence type="ECO:0000256" key="1">
    <source>
        <dbReference type="ARBA" id="ARBA00003234"/>
    </source>
</evidence>
<reference evidence="9 10" key="1">
    <citation type="submission" date="2018-06" db="EMBL/GenBank/DDBJ databases">
        <title>Extensive metabolic versatility and redundancy in microbially diverse, dynamic hydrothermal sediments.</title>
        <authorList>
            <person name="Dombrowski N."/>
            <person name="Teske A."/>
            <person name="Baker B.J."/>
        </authorList>
    </citation>
    <scope>NUCLEOTIDE SEQUENCE [LARGE SCALE GENOMIC DNA]</scope>
    <source>
        <strain evidence="9">B36_G15</strain>
    </source>
</reference>
<keyword evidence="6" id="KW-0411">Iron-sulfur</keyword>
<evidence type="ECO:0000256" key="6">
    <source>
        <dbReference type="ARBA" id="ARBA00023014"/>
    </source>
</evidence>
<proteinExistence type="predicted"/>
<evidence type="ECO:0000256" key="3">
    <source>
        <dbReference type="ARBA" id="ARBA00022691"/>
    </source>
</evidence>
<organism evidence="9 10">
    <name type="scientific">candidate division WOR-3 bacterium</name>
    <dbReference type="NCBI Taxonomy" id="2052148"/>
    <lineage>
        <taxon>Bacteria</taxon>
        <taxon>Bacteria division WOR-3</taxon>
    </lineage>
</organism>
<evidence type="ECO:0000256" key="2">
    <source>
        <dbReference type="ARBA" id="ARBA00022485"/>
    </source>
</evidence>
<comment type="caution">
    <text evidence="9">The sequence shown here is derived from an EMBL/GenBank/DDBJ whole genome shotgun (WGS) entry which is preliminary data.</text>
</comment>
<dbReference type="InterPro" id="IPR023404">
    <property type="entry name" value="rSAM_horseshoe"/>
</dbReference>
<dbReference type="InterPro" id="IPR002792">
    <property type="entry name" value="TRAM_dom"/>
</dbReference>
<dbReference type="GO" id="GO:0005829">
    <property type="term" value="C:cytosol"/>
    <property type="evidence" value="ECO:0007669"/>
    <property type="project" value="TreeGrafter"/>
</dbReference>
<dbReference type="GO" id="GO:0046872">
    <property type="term" value="F:metal ion binding"/>
    <property type="evidence" value="ECO:0007669"/>
    <property type="project" value="UniProtKB-KW"/>
</dbReference>
<accession>A0A660SEK5</accession>
<feature type="domain" description="TRAM" evidence="8">
    <location>
        <begin position="51"/>
        <end position="110"/>
    </location>
</feature>
<dbReference type="GO" id="GO:0035597">
    <property type="term" value="F:tRNA-2-methylthio-N(6)-dimethylallyladenosine(37) synthase activity"/>
    <property type="evidence" value="ECO:0007669"/>
    <property type="project" value="UniProtKB-EC"/>
</dbReference>
<dbReference type="Proteomes" id="UP000268469">
    <property type="component" value="Unassembled WGS sequence"/>
</dbReference>
<dbReference type="PANTHER" id="PTHR43020">
    <property type="entry name" value="CDK5 REGULATORY SUBUNIT-ASSOCIATED PROTEIN 1"/>
    <property type="match status" value="1"/>
</dbReference>
<protein>
    <recommendedName>
        <fullName evidence="7">tRNA-2-methylthio-N(6)-dimethylallyladenosine synthase</fullName>
        <ecNumber evidence="7">2.8.4.3</ecNumber>
    </recommendedName>
</protein>
<evidence type="ECO:0000313" key="10">
    <source>
        <dbReference type="Proteomes" id="UP000268469"/>
    </source>
</evidence>
<dbReference type="AlphaFoldDB" id="A0A660SEK5"/>
<dbReference type="GO" id="GO:0051539">
    <property type="term" value="F:4 iron, 4 sulfur cluster binding"/>
    <property type="evidence" value="ECO:0007669"/>
    <property type="project" value="UniProtKB-KW"/>
</dbReference>
<evidence type="ECO:0000259" key="8">
    <source>
        <dbReference type="PROSITE" id="PS50926"/>
    </source>
</evidence>
<evidence type="ECO:0000313" key="9">
    <source>
        <dbReference type="EMBL" id="RKX68440.1"/>
    </source>
</evidence>
<name>A0A660SEK5_UNCW3</name>
<dbReference type="Gene3D" id="3.80.30.20">
    <property type="entry name" value="tm_1862 like domain"/>
    <property type="match status" value="1"/>
</dbReference>
<sequence length="110" mass="12845">MRFDFAYMFKYSDRPKTEAANFKPKLSETEKIDRLKRLIRLQNEITKEKNTGRIGSEVEVLIEKRGRRGNYLGRTPDNLVVAIDGDVEIGRFYRVRLERIVGWTPVGTPI</sequence>
<dbReference type="Pfam" id="PF01938">
    <property type="entry name" value="TRAM"/>
    <property type="match status" value="1"/>
</dbReference>
<keyword evidence="5" id="KW-0408">Iron</keyword>
<dbReference type="PROSITE" id="PS50926">
    <property type="entry name" value="TRAM"/>
    <property type="match status" value="1"/>
</dbReference>
<comment type="function">
    <text evidence="1">Catalyzes the methylthiolation of N6-(dimethylallyl)adenosine (i(6)A), leading to the formation of 2-methylthio-N6-(dimethylallyl)adenosine (ms(2)i(6)A) at position 37 in tRNAs that read codons beginning with uridine.</text>
</comment>
<keyword evidence="3" id="KW-0949">S-adenosyl-L-methionine</keyword>
<keyword evidence="2" id="KW-0004">4Fe-4S</keyword>
<gene>
    <name evidence="9" type="ORF">DRP53_10770</name>
</gene>